<reference evidence="1" key="1">
    <citation type="submission" date="2017-05" db="UniProtKB">
        <authorList>
            <consortium name="EnsemblMetazoa"/>
        </authorList>
    </citation>
    <scope>IDENTIFICATION</scope>
</reference>
<name>A0A1X7U3P3_AMPQE</name>
<accession>A0A1X7U3P3</accession>
<proteinExistence type="predicted"/>
<dbReference type="AlphaFoldDB" id="A0A1X7U3P3"/>
<dbReference type="InParanoid" id="A0A1X7U3P3"/>
<dbReference type="EnsemblMetazoa" id="Aqu2.1.22071_001">
    <property type="protein sequence ID" value="Aqu2.1.22071_001"/>
    <property type="gene ID" value="Aqu2.1.22071"/>
</dbReference>
<protein>
    <submittedName>
        <fullName evidence="1">Uncharacterized protein</fullName>
    </submittedName>
</protein>
<evidence type="ECO:0000313" key="1">
    <source>
        <dbReference type="EnsemblMetazoa" id="Aqu2.1.22071_001"/>
    </source>
</evidence>
<sequence length="288" mass="32254">MVTMSAIDPALIILVNIYCDMYQTWQEAKVYNNGVMQVSVFVSVNYNGEGVSEDEIIEYVQNNVDIYSLNFGENVQWAKSTTDNGFPHDIDHVANKKESVSPNGFSDIRVPLYFTVPGGGAEGEHRWIAKLNGKQTSTNTPLTVTVETFKVDKNKFEIVDRVKFGCIVLRVLKYTDNAFPSNVQKLVKCFDYQGIKFSGTGGNVWISLMAKKGKKLGGFIQYRETRNIQIAHEAAYGQSQVSRGNFNNHCAHGCIPESCCDCGTEKITFECPCLQYTYELDPDDVDRA</sequence>
<organism evidence="1">
    <name type="scientific">Amphimedon queenslandica</name>
    <name type="common">Sponge</name>
    <dbReference type="NCBI Taxonomy" id="400682"/>
    <lineage>
        <taxon>Eukaryota</taxon>
        <taxon>Metazoa</taxon>
        <taxon>Porifera</taxon>
        <taxon>Demospongiae</taxon>
        <taxon>Heteroscleromorpha</taxon>
        <taxon>Haplosclerida</taxon>
        <taxon>Niphatidae</taxon>
        <taxon>Amphimedon</taxon>
    </lineage>
</organism>